<reference evidence="1 2" key="1">
    <citation type="journal article" date="2022" name="Allergy">
        <title>Genome assembly and annotation of Periplaneta americana reveal a comprehensive cockroach allergen profile.</title>
        <authorList>
            <person name="Wang L."/>
            <person name="Xiong Q."/>
            <person name="Saelim N."/>
            <person name="Wang L."/>
            <person name="Nong W."/>
            <person name="Wan A.T."/>
            <person name="Shi M."/>
            <person name="Liu X."/>
            <person name="Cao Q."/>
            <person name="Hui J.H.L."/>
            <person name="Sookrung N."/>
            <person name="Leung T.F."/>
            <person name="Tungtrongchitr A."/>
            <person name="Tsui S.K.W."/>
        </authorList>
    </citation>
    <scope>NUCLEOTIDE SEQUENCE [LARGE SCALE GENOMIC DNA]</scope>
    <source>
        <strain evidence="1">PWHHKU_190912</strain>
    </source>
</reference>
<dbReference type="EMBL" id="JAJSOF020000027">
    <property type="protein sequence ID" value="KAJ4433563.1"/>
    <property type="molecule type" value="Genomic_DNA"/>
</dbReference>
<dbReference type="Proteomes" id="UP001148838">
    <property type="component" value="Unassembled WGS sequence"/>
</dbReference>
<evidence type="ECO:0000313" key="1">
    <source>
        <dbReference type="EMBL" id="KAJ4433563.1"/>
    </source>
</evidence>
<sequence length="88" mass="9809">MKGLCEGSNEPPGSLKARKIRNEAMLERVGEERMMLATAVAQSVKVLACRPEVALGRGCDPAWADYLTELITHIMAAFMFQLFLLPWK</sequence>
<name>A0ABQ8SHM6_PERAM</name>
<evidence type="ECO:0000313" key="2">
    <source>
        <dbReference type="Proteomes" id="UP001148838"/>
    </source>
</evidence>
<proteinExistence type="predicted"/>
<organism evidence="1 2">
    <name type="scientific">Periplaneta americana</name>
    <name type="common">American cockroach</name>
    <name type="synonym">Blatta americana</name>
    <dbReference type="NCBI Taxonomy" id="6978"/>
    <lineage>
        <taxon>Eukaryota</taxon>
        <taxon>Metazoa</taxon>
        <taxon>Ecdysozoa</taxon>
        <taxon>Arthropoda</taxon>
        <taxon>Hexapoda</taxon>
        <taxon>Insecta</taxon>
        <taxon>Pterygota</taxon>
        <taxon>Neoptera</taxon>
        <taxon>Polyneoptera</taxon>
        <taxon>Dictyoptera</taxon>
        <taxon>Blattodea</taxon>
        <taxon>Blattoidea</taxon>
        <taxon>Blattidae</taxon>
        <taxon>Blattinae</taxon>
        <taxon>Periplaneta</taxon>
    </lineage>
</organism>
<gene>
    <name evidence="1" type="ORF">ANN_15872</name>
</gene>
<keyword evidence="2" id="KW-1185">Reference proteome</keyword>
<accession>A0ABQ8SHM6</accession>
<protein>
    <submittedName>
        <fullName evidence="1">Uncharacterized protein</fullName>
    </submittedName>
</protein>
<comment type="caution">
    <text evidence="1">The sequence shown here is derived from an EMBL/GenBank/DDBJ whole genome shotgun (WGS) entry which is preliminary data.</text>
</comment>